<dbReference type="Proteomes" id="UP000054359">
    <property type="component" value="Unassembled WGS sequence"/>
</dbReference>
<gene>
    <name evidence="2" type="ORF">X975_11206</name>
</gene>
<dbReference type="GO" id="GO:0004523">
    <property type="term" value="F:RNA-DNA hybrid ribonuclease activity"/>
    <property type="evidence" value="ECO:0007669"/>
    <property type="project" value="InterPro"/>
</dbReference>
<dbReference type="AlphaFoldDB" id="A0A087UAZ8"/>
<sequence>MFHQENLLIQSLQEPINTEKNIRPISLNWIRGHTSIIVNEAADTEAKDATLKDMIDIYLPRFAIKNKISKQVLIKWQKRWDEADTGRLTHEYFSQAFPKKNPPSTVSNKSREVSILFPAILKKKCKMWWRNTNASSRYLTLRQYPLL</sequence>
<keyword evidence="3" id="KW-1185">Reference proteome</keyword>
<name>A0A087UAZ8_STEMI</name>
<dbReference type="OrthoDB" id="411823at2759"/>
<dbReference type="InterPro" id="IPR002156">
    <property type="entry name" value="RNaseH_domain"/>
</dbReference>
<accession>A0A087UAZ8</accession>
<dbReference type="PROSITE" id="PS50879">
    <property type="entry name" value="RNASE_H_1"/>
    <property type="match status" value="1"/>
</dbReference>
<dbReference type="GO" id="GO:0003676">
    <property type="term" value="F:nucleic acid binding"/>
    <property type="evidence" value="ECO:0007669"/>
    <property type="project" value="InterPro"/>
</dbReference>
<organism evidence="2 3">
    <name type="scientific">Stegodyphus mimosarum</name>
    <name type="common">African social velvet spider</name>
    <dbReference type="NCBI Taxonomy" id="407821"/>
    <lineage>
        <taxon>Eukaryota</taxon>
        <taxon>Metazoa</taxon>
        <taxon>Ecdysozoa</taxon>
        <taxon>Arthropoda</taxon>
        <taxon>Chelicerata</taxon>
        <taxon>Arachnida</taxon>
        <taxon>Araneae</taxon>
        <taxon>Araneomorphae</taxon>
        <taxon>Entelegynae</taxon>
        <taxon>Eresoidea</taxon>
        <taxon>Eresidae</taxon>
        <taxon>Stegodyphus</taxon>
    </lineage>
</organism>
<protein>
    <recommendedName>
        <fullName evidence="1">RNase H type-1 domain-containing protein</fullName>
    </recommendedName>
</protein>
<reference evidence="2 3" key="1">
    <citation type="submission" date="2013-11" db="EMBL/GenBank/DDBJ databases">
        <title>Genome sequencing of Stegodyphus mimosarum.</title>
        <authorList>
            <person name="Bechsgaard J."/>
        </authorList>
    </citation>
    <scope>NUCLEOTIDE SEQUENCE [LARGE SCALE GENOMIC DNA]</scope>
</reference>
<feature type="domain" description="RNase H type-1" evidence="1">
    <location>
        <begin position="1"/>
        <end position="51"/>
    </location>
</feature>
<evidence type="ECO:0000259" key="1">
    <source>
        <dbReference type="PROSITE" id="PS50879"/>
    </source>
</evidence>
<proteinExistence type="predicted"/>
<dbReference type="EMBL" id="KK119059">
    <property type="protein sequence ID" value="KFM74537.1"/>
    <property type="molecule type" value="Genomic_DNA"/>
</dbReference>
<feature type="non-terminal residue" evidence="2">
    <location>
        <position position="147"/>
    </location>
</feature>
<evidence type="ECO:0000313" key="3">
    <source>
        <dbReference type="Proteomes" id="UP000054359"/>
    </source>
</evidence>
<evidence type="ECO:0000313" key="2">
    <source>
        <dbReference type="EMBL" id="KFM74537.1"/>
    </source>
</evidence>